<sequence length="79" mass="8413">MSTVINIHEAKTHLSRIVDEVAAGAEVIIAKAGKPLAILSPVYPSVKKKKLGLLKGKVKVPDDFNAPLPPEVIASFEGR</sequence>
<gene>
    <name evidence="3" type="ORF">ACFPN2_21380</name>
</gene>
<dbReference type="SUPFAM" id="SSF143120">
    <property type="entry name" value="YefM-like"/>
    <property type="match status" value="1"/>
</dbReference>
<comment type="similarity">
    <text evidence="1 2">Belongs to the phD/YefM antitoxin family.</text>
</comment>
<name>A0ABV8SYW6_9GAMM</name>
<dbReference type="NCBIfam" id="TIGR01552">
    <property type="entry name" value="phd_fam"/>
    <property type="match status" value="1"/>
</dbReference>
<proteinExistence type="inferred from homology"/>
<organism evidence="3 4">
    <name type="scientific">Steroidobacter flavus</name>
    <dbReference type="NCBI Taxonomy" id="1842136"/>
    <lineage>
        <taxon>Bacteria</taxon>
        <taxon>Pseudomonadati</taxon>
        <taxon>Pseudomonadota</taxon>
        <taxon>Gammaproteobacteria</taxon>
        <taxon>Steroidobacterales</taxon>
        <taxon>Steroidobacteraceae</taxon>
        <taxon>Steroidobacter</taxon>
    </lineage>
</organism>
<comment type="caution">
    <text evidence="3">The sequence shown here is derived from an EMBL/GenBank/DDBJ whole genome shotgun (WGS) entry which is preliminary data.</text>
</comment>
<dbReference type="Proteomes" id="UP001595904">
    <property type="component" value="Unassembled WGS sequence"/>
</dbReference>
<reference evidence="4" key="1">
    <citation type="journal article" date="2019" name="Int. J. Syst. Evol. Microbiol.">
        <title>The Global Catalogue of Microorganisms (GCM) 10K type strain sequencing project: providing services to taxonomists for standard genome sequencing and annotation.</title>
        <authorList>
            <consortium name="The Broad Institute Genomics Platform"/>
            <consortium name="The Broad Institute Genome Sequencing Center for Infectious Disease"/>
            <person name="Wu L."/>
            <person name="Ma J."/>
        </authorList>
    </citation>
    <scope>NUCLEOTIDE SEQUENCE [LARGE SCALE GENOMIC DNA]</scope>
    <source>
        <strain evidence="4">CGMCC 1.10759</strain>
    </source>
</reference>
<dbReference type="RefSeq" id="WP_380600380.1">
    <property type="nucleotide sequence ID" value="NZ_JBHSDU010000010.1"/>
</dbReference>
<dbReference type="Gene3D" id="3.40.1620.10">
    <property type="entry name" value="YefM-like domain"/>
    <property type="match status" value="1"/>
</dbReference>
<evidence type="ECO:0000256" key="2">
    <source>
        <dbReference type="RuleBase" id="RU362080"/>
    </source>
</evidence>
<protein>
    <recommendedName>
        <fullName evidence="2">Antitoxin</fullName>
    </recommendedName>
</protein>
<dbReference type="InterPro" id="IPR036165">
    <property type="entry name" value="YefM-like_sf"/>
</dbReference>
<evidence type="ECO:0000313" key="4">
    <source>
        <dbReference type="Proteomes" id="UP001595904"/>
    </source>
</evidence>
<evidence type="ECO:0000256" key="1">
    <source>
        <dbReference type="ARBA" id="ARBA00009981"/>
    </source>
</evidence>
<keyword evidence="4" id="KW-1185">Reference proteome</keyword>
<dbReference type="EMBL" id="JBHSDU010000010">
    <property type="protein sequence ID" value="MFC4311654.1"/>
    <property type="molecule type" value="Genomic_DNA"/>
</dbReference>
<comment type="function">
    <text evidence="2">Antitoxin component of a type II toxin-antitoxin (TA) system.</text>
</comment>
<dbReference type="InterPro" id="IPR006442">
    <property type="entry name" value="Antitoxin_Phd/YefM"/>
</dbReference>
<accession>A0ABV8SYW6</accession>
<evidence type="ECO:0000313" key="3">
    <source>
        <dbReference type="EMBL" id="MFC4311654.1"/>
    </source>
</evidence>
<dbReference type="Pfam" id="PF02604">
    <property type="entry name" value="PhdYeFM_antitox"/>
    <property type="match status" value="1"/>
</dbReference>